<dbReference type="GO" id="GO:0005886">
    <property type="term" value="C:plasma membrane"/>
    <property type="evidence" value="ECO:0007669"/>
    <property type="project" value="UniProtKB-SubCell"/>
</dbReference>
<evidence type="ECO:0000256" key="1">
    <source>
        <dbReference type="ARBA" id="ARBA00006139"/>
    </source>
</evidence>
<accession>A0A379C4X9</accession>
<comment type="pathway">
    <text evidence="9">Protein modification; lipoprotein biosynthesis (signal peptide cleavage).</text>
</comment>
<keyword evidence="7 9" id="KW-1133">Transmembrane helix</keyword>
<dbReference type="NCBIfam" id="TIGR00077">
    <property type="entry name" value="lspA"/>
    <property type="match status" value="1"/>
</dbReference>
<evidence type="ECO:0000256" key="7">
    <source>
        <dbReference type="ARBA" id="ARBA00022989"/>
    </source>
</evidence>
<evidence type="ECO:0000256" key="3">
    <source>
        <dbReference type="ARBA" id="ARBA00022670"/>
    </source>
</evidence>
<dbReference type="AlphaFoldDB" id="A0A379C4X9"/>
<dbReference type="RefSeq" id="WP_019034593.1">
    <property type="nucleotide sequence ID" value="NZ_CAMUOS010000002.1"/>
</dbReference>
<keyword evidence="2 9" id="KW-1003">Cell membrane</keyword>
<dbReference type="EMBL" id="UGSZ01000001">
    <property type="protein sequence ID" value="SUB57159.1"/>
    <property type="molecule type" value="Genomic_DNA"/>
</dbReference>
<dbReference type="UniPathway" id="UPA00665"/>
<keyword evidence="5 9" id="KW-0064">Aspartyl protease</keyword>
<evidence type="ECO:0000256" key="6">
    <source>
        <dbReference type="ARBA" id="ARBA00022801"/>
    </source>
</evidence>
<dbReference type="PANTHER" id="PTHR33695">
    <property type="entry name" value="LIPOPROTEIN SIGNAL PEPTIDASE"/>
    <property type="match status" value="1"/>
</dbReference>
<comment type="caution">
    <text evidence="9">Lacks conserved residue(s) required for the propagation of feature annotation.</text>
</comment>
<dbReference type="OrthoDB" id="9810259at2"/>
<evidence type="ECO:0000313" key="11">
    <source>
        <dbReference type="EMBL" id="SUB57159.1"/>
    </source>
</evidence>
<reference evidence="11 12" key="1">
    <citation type="submission" date="2018-06" db="EMBL/GenBank/DDBJ databases">
        <authorList>
            <consortium name="Pathogen Informatics"/>
            <person name="Doyle S."/>
        </authorList>
    </citation>
    <scope>NUCLEOTIDE SEQUENCE [LARGE SCALE GENOMIC DNA]</scope>
    <source>
        <strain evidence="11 12">NCTC13149</strain>
    </source>
</reference>
<dbReference type="HAMAP" id="MF_00161">
    <property type="entry name" value="LspA"/>
    <property type="match status" value="1"/>
</dbReference>
<dbReference type="PANTHER" id="PTHR33695:SF1">
    <property type="entry name" value="LIPOPROTEIN SIGNAL PEPTIDASE"/>
    <property type="match status" value="1"/>
</dbReference>
<dbReference type="EC" id="3.4.23.36" evidence="9"/>
<evidence type="ECO:0000256" key="10">
    <source>
        <dbReference type="RuleBase" id="RU004181"/>
    </source>
</evidence>
<evidence type="ECO:0000256" key="5">
    <source>
        <dbReference type="ARBA" id="ARBA00022750"/>
    </source>
</evidence>
<keyword evidence="8 9" id="KW-0472">Membrane</keyword>
<comment type="catalytic activity">
    <reaction evidence="9">
        <text>Release of signal peptides from bacterial membrane prolipoproteins. Hydrolyzes -Xaa-Yaa-Zaa-|-(S,diacylglyceryl)Cys-, in which Xaa is hydrophobic (preferably Leu), and Yaa (Ala or Ser) and Zaa (Gly or Ala) have small, neutral side chains.</text>
        <dbReference type="EC" id="3.4.23.36"/>
    </reaction>
</comment>
<keyword evidence="6 9" id="KW-0378">Hydrolase</keyword>
<proteinExistence type="inferred from homology"/>
<keyword evidence="4 9" id="KW-0812">Transmembrane</keyword>
<feature type="transmembrane region" description="Helical" evidence="9">
    <location>
        <begin position="85"/>
        <end position="102"/>
    </location>
</feature>
<organism evidence="11 12">
    <name type="scientific">Peptoniphilus lacrimalis</name>
    <dbReference type="NCBI Taxonomy" id="33031"/>
    <lineage>
        <taxon>Bacteria</taxon>
        <taxon>Bacillati</taxon>
        <taxon>Bacillota</taxon>
        <taxon>Tissierellia</taxon>
        <taxon>Tissierellales</taxon>
        <taxon>Peptoniphilaceae</taxon>
        <taxon>Peptoniphilus</taxon>
    </lineage>
</organism>
<feature type="active site" evidence="9">
    <location>
        <position position="112"/>
    </location>
</feature>
<dbReference type="PRINTS" id="PR00781">
    <property type="entry name" value="LIPOSIGPTASE"/>
</dbReference>
<evidence type="ECO:0000256" key="8">
    <source>
        <dbReference type="ARBA" id="ARBA00023136"/>
    </source>
</evidence>
<keyword evidence="11" id="KW-0449">Lipoprotein</keyword>
<name>A0A379C4X9_9FIRM</name>
<comment type="similarity">
    <text evidence="1 9 10">Belongs to the peptidase A8 family.</text>
</comment>
<feature type="transmembrane region" description="Helical" evidence="9">
    <location>
        <begin position="58"/>
        <end position="78"/>
    </location>
</feature>
<gene>
    <name evidence="9 11" type="primary">lspA</name>
    <name evidence="11" type="ORF">NCTC13149_00975</name>
</gene>
<dbReference type="Proteomes" id="UP000255517">
    <property type="component" value="Unassembled WGS sequence"/>
</dbReference>
<dbReference type="Pfam" id="PF01252">
    <property type="entry name" value="Peptidase_A8"/>
    <property type="match status" value="1"/>
</dbReference>
<dbReference type="InterPro" id="IPR001872">
    <property type="entry name" value="Peptidase_A8"/>
</dbReference>
<protein>
    <recommendedName>
        <fullName evidence="9">Lipoprotein signal peptidase</fullName>
        <ecNumber evidence="9">3.4.23.36</ecNumber>
    </recommendedName>
    <alternativeName>
        <fullName evidence="9">Prolipoprotein signal peptidase</fullName>
    </alternativeName>
    <alternativeName>
        <fullName evidence="9">Signal peptidase II</fullName>
        <shortName evidence="9">SPase II</shortName>
    </alternativeName>
</protein>
<comment type="subcellular location">
    <subcellularLocation>
        <location evidence="9">Cell membrane</location>
        <topology evidence="9">Multi-pass membrane protein</topology>
    </subcellularLocation>
</comment>
<evidence type="ECO:0000256" key="2">
    <source>
        <dbReference type="ARBA" id="ARBA00022475"/>
    </source>
</evidence>
<dbReference type="STRING" id="1122949.GCA_000378725_00717"/>
<evidence type="ECO:0000313" key="12">
    <source>
        <dbReference type="Proteomes" id="UP000255517"/>
    </source>
</evidence>
<dbReference type="GO" id="GO:0006508">
    <property type="term" value="P:proteolysis"/>
    <property type="evidence" value="ECO:0007669"/>
    <property type="project" value="UniProtKB-KW"/>
</dbReference>
<sequence length="152" mass="17350">MFVALLSIIFIMIDQFSKFLVVKYLYDGLNLTVIDNFMWFIYTENTGAAFGILKDARVFFTIITIVSLLLIFIFLIKYYDIMSTLAKLASALVIGGIIGNFIDRIRLGYVVDFISTNIFGYSFAVFNFADAFIVCGCILAFLYSIYYERKGN</sequence>
<evidence type="ECO:0000256" key="4">
    <source>
        <dbReference type="ARBA" id="ARBA00022692"/>
    </source>
</evidence>
<comment type="function">
    <text evidence="9">This protein specifically catalyzes the removal of signal peptides from prolipoproteins.</text>
</comment>
<feature type="transmembrane region" description="Helical" evidence="9">
    <location>
        <begin position="122"/>
        <end position="146"/>
    </location>
</feature>
<keyword evidence="3 9" id="KW-0645">Protease</keyword>
<feature type="active site" evidence="9">
    <location>
        <position position="130"/>
    </location>
</feature>
<evidence type="ECO:0000256" key="9">
    <source>
        <dbReference type="HAMAP-Rule" id="MF_00161"/>
    </source>
</evidence>
<dbReference type="GO" id="GO:0004190">
    <property type="term" value="F:aspartic-type endopeptidase activity"/>
    <property type="evidence" value="ECO:0007669"/>
    <property type="project" value="UniProtKB-UniRule"/>
</dbReference>